<reference evidence="5" key="1">
    <citation type="submission" date="2018-05" db="EMBL/GenBank/DDBJ databases">
        <authorList>
            <person name="Li X."/>
        </authorList>
    </citation>
    <scope>NUCLEOTIDE SEQUENCE [LARGE SCALE GENOMIC DNA]</scope>
    <source>
        <strain evidence="5">YIM 73061</strain>
    </source>
</reference>
<keyword evidence="1" id="KW-0175">Coiled coil</keyword>
<gene>
    <name evidence="4" type="ORF">DJ018_09065</name>
</gene>
<feature type="region of interest" description="Disordered" evidence="2">
    <location>
        <begin position="222"/>
        <end position="262"/>
    </location>
</feature>
<dbReference type="OrthoDB" id="9791432at2"/>
<dbReference type="RefSeq" id="WP_111514748.1">
    <property type="nucleotide sequence ID" value="NZ_QFYR01000001.1"/>
</dbReference>
<evidence type="ECO:0000313" key="4">
    <source>
        <dbReference type="EMBL" id="RAK58298.1"/>
    </source>
</evidence>
<dbReference type="AlphaFoldDB" id="A0A328AZT5"/>
<evidence type="ECO:0008006" key="6">
    <source>
        <dbReference type="Google" id="ProtNLM"/>
    </source>
</evidence>
<keyword evidence="5" id="KW-1185">Reference proteome</keyword>
<evidence type="ECO:0000256" key="1">
    <source>
        <dbReference type="SAM" id="Coils"/>
    </source>
</evidence>
<comment type="caution">
    <text evidence="4">The sequence shown here is derived from an EMBL/GenBank/DDBJ whole genome shotgun (WGS) entry which is preliminary data.</text>
</comment>
<evidence type="ECO:0000313" key="5">
    <source>
        <dbReference type="Proteomes" id="UP000249725"/>
    </source>
</evidence>
<feature type="chain" id="PRO_5016433801" description="Magnesium transporter MgtE intracellular domain-containing protein" evidence="3">
    <location>
        <begin position="21"/>
        <end position="262"/>
    </location>
</feature>
<dbReference type="Proteomes" id="UP000249725">
    <property type="component" value="Unassembled WGS sequence"/>
</dbReference>
<proteinExistence type="predicted"/>
<evidence type="ECO:0000256" key="3">
    <source>
        <dbReference type="SAM" id="SignalP"/>
    </source>
</evidence>
<sequence>MPRILPLVGLAMGGVLAVNALSGAEGLPNLIAGAGKAFAEEPAKGQKAPAAEAQAKDAAAKAPAPAAKAPVCAPTAAELAKEAGLSPAELQVLQSLGERRGQLDQREEQLNTQLALLAAAEAKLDAKVRTLNGLKTEISGLMGQADAEQQAEVERLVKVFEGMKAKDAAPRFTMLDDSVRLPIAAKMKERSLSAIIALMPPAEAKKLTEALAKRFSEAKKVAENAAATANPAAATAAPAPRAGANRQAAAPKPAAPAAPKAG</sequence>
<name>A0A328AZT5_9CAUL</name>
<protein>
    <recommendedName>
        <fullName evidence="6">Magnesium transporter MgtE intracellular domain-containing protein</fullName>
    </recommendedName>
</protein>
<keyword evidence="3" id="KW-0732">Signal</keyword>
<dbReference type="EMBL" id="QFYR01000001">
    <property type="protein sequence ID" value="RAK58298.1"/>
    <property type="molecule type" value="Genomic_DNA"/>
</dbReference>
<feature type="coiled-coil region" evidence="1">
    <location>
        <begin position="103"/>
        <end position="137"/>
    </location>
</feature>
<organism evidence="4 5">
    <name type="scientific">Phenylobacterium deserti</name>
    <dbReference type="NCBI Taxonomy" id="1914756"/>
    <lineage>
        <taxon>Bacteria</taxon>
        <taxon>Pseudomonadati</taxon>
        <taxon>Pseudomonadota</taxon>
        <taxon>Alphaproteobacteria</taxon>
        <taxon>Caulobacterales</taxon>
        <taxon>Caulobacteraceae</taxon>
        <taxon>Phenylobacterium</taxon>
    </lineage>
</organism>
<evidence type="ECO:0000256" key="2">
    <source>
        <dbReference type="SAM" id="MobiDB-lite"/>
    </source>
</evidence>
<accession>A0A328AZT5</accession>
<feature type="compositionally biased region" description="Low complexity" evidence="2">
    <location>
        <begin position="225"/>
        <end position="262"/>
    </location>
</feature>
<feature type="signal peptide" evidence="3">
    <location>
        <begin position="1"/>
        <end position="20"/>
    </location>
</feature>